<evidence type="ECO:0000313" key="2">
    <source>
        <dbReference type="EMBL" id="MDJ1370496.1"/>
    </source>
</evidence>
<evidence type="ECO:0000256" key="1">
    <source>
        <dbReference type="SAM" id="Phobius"/>
    </source>
</evidence>
<proteinExistence type="predicted"/>
<feature type="transmembrane region" description="Helical" evidence="1">
    <location>
        <begin position="84"/>
        <end position="104"/>
    </location>
</feature>
<feature type="transmembrane region" description="Helical" evidence="1">
    <location>
        <begin position="185"/>
        <end position="202"/>
    </location>
</feature>
<dbReference type="Pfam" id="PF22564">
    <property type="entry name" value="HAAS"/>
    <property type="match status" value="1"/>
</dbReference>
<name>A0ABT7C5M5_9MICO</name>
<reference evidence="2" key="1">
    <citation type="submission" date="2018-03" db="EMBL/GenBank/DDBJ databases">
        <authorList>
            <person name="Nunes O.C."/>
            <person name="Lopes A.R."/>
            <person name="Froufe H."/>
            <person name="Munoz-Merida A."/>
            <person name="Barroso C."/>
            <person name="Egas C."/>
        </authorList>
    </citation>
    <scope>NUCLEOTIDE SEQUENCE</scope>
    <source>
        <strain evidence="2">ON4</strain>
    </source>
</reference>
<keyword evidence="1" id="KW-0472">Membrane</keyword>
<comment type="caution">
    <text evidence="2">The sequence shown here is derived from an EMBL/GenBank/DDBJ whole genome shotgun (WGS) entry which is preliminary data.</text>
</comment>
<keyword evidence="1" id="KW-0812">Transmembrane</keyword>
<reference evidence="2" key="2">
    <citation type="journal article" date="2022" name="Sci. Rep.">
        <title>In silico prediction of the enzymes involved in the degradation of the herbicide molinate by Gulosibacter molinativorax ON4T.</title>
        <authorList>
            <person name="Lopes A.R."/>
            <person name="Bunin E."/>
            <person name="Viana A.T."/>
            <person name="Froufe H."/>
            <person name="Munoz-Merida A."/>
            <person name="Pinho D."/>
            <person name="Figueiredo J."/>
            <person name="Barroso C."/>
            <person name="Vaz-Moreira I."/>
            <person name="Bellanger X."/>
            <person name="Egas C."/>
            <person name="Nunes O.C."/>
        </authorList>
    </citation>
    <scope>NUCLEOTIDE SEQUENCE</scope>
    <source>
        <strain evidence="2">ON4</strain>
    </source>
</reference>
<dbReference type="EMBL" id="PXVD01000005">
    <property type="protein sequence ID" value="MDJ1370496.1"/>
    <property type="molecule type" value="Genomic_DNA"/>
</dbReference>
<feature type="transmembrane region" description="Helical" evidence="1">
    <location>
        <begin position="243"/>
        <end position="261"/>
    </location>
</feature>
<feature type="transmembrane region" description="Helical" evidence="1">
    <location>
        <begin position="291"/>
        <end position="309"/>
    </location>
</feature>
<organism evidence="2 3">
    <name type="scientific">Gulosibacter molinativorax</name>
    <dbReference type="NCBI Taxonomy" id="256821"/>
    <lineage>
        <taxon>Bacteria</taxon>
        <taxon>Bacillati</taxon>
        <taxon>Actinomycetota</taxon>
        <taxon>Actinomycetes</taxon>
        <taxon>Micrococcales</taxon>
        <taxon>Microbacteriaceae</taxon>
        <taxon>Gulosibacter</taxon>
    </lineage>
</organism>
<dbReference type="Proteomes" id="UP001170379">
    <property type="component" value="Unassembled WGS sequence"/>
</dbReference>
<evidence type="ECO:0000313" key="3">
    <source>
        <dbReference type="Proteomes" id="UP001170379"/>
    </source>
</evidence>
<accession>A0ABT7C5M5</accession>
<keyword evidence="1" id="KW-1133">Transmembrane helix</keyword>
<sequence length="316" mass="33665">MIREHNAAARYLTSLATELRGLPAETRGEILADVRAHIDEATESGRDIDEVLTKLGDPADVATDAREQLGGDSLRDPAERPERMLRIAALVLAIVSAVVVSFLLPSYAIEEVGTAGDATGSTLQSASNLFESYGLGVALLPLLPAVLAVLPLVLPPRFRRAMGWVNAVLMSLFSVVGGFTLGGFFAPLALLMWAAVFVPLWLRQSRPKAFGLTVRILGAVMLITPTAFGVIGALTGTFMDPDWRFWLAAALTFALGVLFAIRLRYADVVVAGLGAALMLLAVVDAGLLALAVWWMGGLWFVIGLSAIAARMRPARS</sequence>
<gene>
    <name evidence="2" type="ORF">C7K25_03770</name>
</gene>
<dbReference type="RefSeq" id="WP_051266349.1">
    <property type="nucleotide sequence ID" value="NZ_CP028426.1"/>
</dbReference>
<feature type="transmembrane region" description="Helical" evidence="1">
    <location>
        <begin position="214"/>
        <end position="237"/>
    </location>
</feature>
<feature type="transmembrane region" description="Helical" evidence="1">
    <location>
        <begin position="133"/>
        <end position="154"/>
    </location>
</feature>
<keyword evidence="3" id="KW-1185">Reference proteome</keyword>
<protein>
    <submittedName>
        <fullName evidence="2">DUF1700 domain-containing protein</fullName>
    </submittedName>
</protein>